<accession>A0A0B8P2S8</accession>
<reference evidence="6 7" key="2">
    <citation type="submission" date="2015-01" db="EMBL/GenBank/DDBJ databases">
        <title>Vibrio sp. C94 JCM 19241 whole genome shotgun sequence.</title>
        <authorList>
            <person name="Sawabe T."/>
            <person name="Meirelles P."/>
            <person name="Feng G."/>
            <person name="Sayaka M."/>
            <person name="Hattori M."/>
            <person name="Ohkuma M."/>
        </authorList>
    </citation>
    <scope>NUCLEOTIDE SEQUENCE [LARGE SCALE GENOMIC DNA]</scope>
    <source>
        <strain evidence="7">JCM 19241</strain>
        <strain evidence="6">JCM19241</strain>
    </source>
</reference>
<dbReference type="SUPFAM" id="SSF53850">
    <property type="entry name" value="Periplasmic binding protein-like II"/>
    <property type="match status" value="1"/>
</dbReference>
<dbReference type="GO" id="GO:0003677">
    <property type="term" value="F:DNA binding"/>
    <property type="evidence" value="ECO:0007669"/>
    <property type="project" value="UniProtKB-KW"/>
</dbReference>
<dbReference type="AlphaFoldDB" id="A0A0B8P2S8"/>
<keyword evidence="4" id="KW-0804">Transcription</keyword>
<evidence type="ECO:0000313" key="8">
    <source>
        <dbReference type="Proteomes" id="UP000031671"/>
    </source>
</evidence>
<dbReference type="STRING" id="1481914.JCM19241_3971"/>
<dbReference type="InterPro" id="IPR050389">
    <property type="entry name" value="LysR-type_TF"/>
</dbReference>
<keyword evidence="8" id="KW-1185">Reference proteome</keyword>
<evidence type="ECO:0000313" key="6">
    <source>
        <dbReference type="EMBL" id="GAM76434.1"/>
    </source>
</evidence>
<dbReference type="GO" id="GO:0006355">
    <property type="term" value="P:regulation of DNA-templated transcription"/>
    <property type="evidence" value="ECO:0007669"/>
    <property type="project" value="TreeGrafter"/>
</dbReference>
<evidence type="ECO:0000256" key="2">
    <source>
        <dbReference type="ARBA" id="ARBA00023015"/>
    </source>
</evidence>
<keyword evidence="3" id="KW-0238">DNA-binding</keyword>
<keyword evidence="2" id="KW-0805">Transcription regulation</keyword>
<dbReference type="Proteomes" id="UP000031666">
    <property type="component" value="Unassembled WGS sequence"/>
</dbReference>
<comment type="caution">
    <text evidence="5">The sequence shown here is derived from an EMBL/GenBank/DDBJ whole genome shotgun (WGS) entry which is preliminary data.</text>
</comment>
<evidence type="ECO:0000256" key="3">
    <source>
        <dbReference type="ARBA" id="ARBA00023125"/>
    </source>
</evidence>
<reference evidence="7 8" key="3">
    <citation type="submission" date="2015-01" db="EMBL/GenBank/DDBJ databases">
        <authorList>
            <consortium name="NBRP consortium"/>
            <person name="Sawabe T."/>
            <person name="Meirelles P."/>
            <person name="Feng G."/>
            <person name="Sayaka M."/>
            <person name="Hattori M."/>
            <person name="Ohkuma M."/>
        </authorList>
    </citation>
    <scope>NUCLEOTIDE SEQUENCE [LARGE SCALE GENOMIC DNA]</scope>
    <source>
        <strain evidence="8">JCM 19231</strain>
        <strain evidence="7">JCM 19241</strain>
        <strain evidence="5">JCM19231</strain>
        <strain evidence="6">JCM19241</strain>
    </source>
</reference>
<evidence type="ECO:0000256" key="1">
    <source>
        <dbReference type="ARBA" id="ARBA00009437"/>
    </source>
</evidence>
<accession>A0A0B8QQ03</accession>
<evidence type="ECO:0000256" key="4">
    <source>
        <dbReference type="ARBA" id="ARBA00023163"/>
    </source>
</evidence>
<evidence type="ECO:0000313" key="5">
    <source>
        <dbReference type="EMBL" id="GAM57608.1"/>
    </source>
</evidence>
<evidence type="ECO:0000313" key="7">
    <source>
        <dbReference type="Proteomes" id="UP000031666"/>
    </source>
</evidence>
<gene>
    <name evidence="5" type="ORF">JCM19231_4769</name>
    <name evidence="6" type="ORF">JCM19241_3971</name>
</gene>
<proteinExistence type="inferred from homology"/>
<dbReference type="EMBL" id="BBRZ01000059">
    <property type="protein sequence ID" value="GAM57608.1"/>
    <property type="molecule type" value="Genomic_DNA"/>
</dbReference>
<reference evidence="5 8" key="1">
    <citation type="submission" date="2015-01" db="EMBL/GenBank/DDBJ databases">
        <title>Vibrio sp. C1 JCM 19231 whole genome shotgun sequence.</title>
        <authorList>
            <person name="Sawabe T."/>
            <person name="Meirelles P."/>
            <person name="Feng G."/>
            <person name="Sayaka M."/>
            <person name="Hattori M."/>
            <person name="Ohkuma M."/>
        </authorList>
    </citation>
    <scope>NUCLEOTIDE SEQUENCE [LARGE SCALE GENOMIC DNA]</scope>
    <source>
        <strain evidence="8">JCM 19231</strain>
        <strain evidence="5">JCM19231</strain>
    </source>
</reference>
<dbReference type="Proteomes" id="UP000031671">
    <property type="component" value="Unassembled WGS sequence"/>
</dbReference>
<dbReference type="EMBL" id="BBSC01000006">
    <property type="protein sequence ID" value="GAM76434.1"/>
    <property type="molecule type" value="Genomic_DNA"/>
</dbReference>
<sequence>MPVSITNFNLAASIADSSDVIFHLPEPYAKEMAKSGDLVIKKVPDEISFGKIQVYLYWHKRFHNDSMCTWFRGLIKEVYGVS</sequence>
<dbReference type="PANTHER" id="PTHR30118">
    <property type="entry name" value="HTH-TYPE TRANSCRIPTIONAL REGULATOR LEUO-RELATED"/>
    <property type="match status" value="1"/>
</dbReference>
<protein>
    <submittedName>
        <fullName evidence="5 6">Transcriptional regulator</fullName>
    </submittedName>
</protein>
<name>A0A0B8P2S8_9VIBR</name>
<dbReference type="PANTHER" id="PTHR30118:SF15">
    <property type="entry name" value="TRANSCRIPTIONAL REGULATORY PROTEIN"/>
    <property type="match status" value="1"/>
</dbReference>
<dbReference type="Gene3D" id="3.40.190.10">
    <property type="entry name" value="Periplasmic binding protein-like II"/>
    <property type="match status" value="2"/>
</dbReference>
<organism evidence="5 8">
    <name type="scientific">Vibrio ishigakensis</name>
    <dbReference type="NCBI Taxonomy" id="1481914"/>
    <lineage>
        <taxon>Bacteria</taxon>
        <taxon>Pseudomonadati</taxon>
        <taxon>Pseudomonadota</taxon>
        <taxon>Gammaproteobacteria</taxon>
        <taxon>Vibrionales</taxon>
        <taxon>Vibrionaceae</taxon>
        <taxon>Vibrio</taxon>
    </lineage>
</organism>
<comment type="similarity">
    <text evidence="1">Belongs to the LysR transcriptional regulatory family.</text>
</comment>